<feature type="transmembrane region" description="Helical" evidence="1">
    <location>
        <begin position="6"/>
        <end position="24"/>
    </location>
</feature>
<proteinExistence type="predicted"/>
<keyword evidence="1" id="KW-0472">Membrane</keyword>
<evidence type="ECO:0008006" key="3">
    <source>
        <dbReference type="Google" id="ProtNLM"/>
    </source>
</evidence>
<dbReference type="InterPro" id="IPR036188">
    <property type="entry name" value="FAD/NAD-bd_sf"/>
</dbReference>
<keyword evidence="1" id="KW-0812">Transmembrane</keyword>
<name>A0A8S9IUR2_BRACR</name>
<dbReference type="EMBL" id="QGKY02001015">
    <property type="protein sequence ID" value="KAF2572796.1"/>
    <property type="molecule type" value="Genomic_DNA"/>
</dbReference>
<evidence type="ECO:0000313" key="2">
    <source>
        <dbReference type="EMBL" id="KAF2572796.1"/>
    </source>
</evidence>
<sequence length="72" mass="8039">MATTYTWLWTLLAFILTWMVFHLIKRKKVGTEETEVDAEETRDGEAHDVIIVGAGVAGAALAYALAKVYLRI</sequence>
<accession>A0A8S9IUR2</accession>
<keyword evidence="1" id="KW-1133">Transmembrane helix</keyword>
<protein>
    <recommendedName>
        <fullName evidence="3">Squalene monooxygenase</fullName>
    </recommendedName>
</protein>
<evidence type="ECO:0000256" key="1">
    <source>
        <dbReference type="SAM" id="Phobius"/>
    </source>
</evidence>
<reference evidence="2" key="1">
    <citation type="submission" date="2019-12" db="EMBL/GenBank/DDBJ databases">
        <title>Genome sequencing and annotation of Brassica cretica.</title>
        <authorList>
            <person name="Studholme D.J."/>
            <person name="Sarris P.F."/>
        </authorList>
    </citation>
    <scope>NUCLEOTIDE SEQUENCE</scope>
    <source>
        <strain evidence="2">PFS-102/07</strain>
        <tissue evidence="2">Leaf</tissue>
    </source>
</reference>
<dbReference type="SUPFAM" id="SSF51905">
    <property type="entry name" value="FAD/NAD(P)-binding domain"/>
    <property type="match status" value="1"/>
</dbReference>
<dbReference type="AlphaFoldDB" id="A0A8S9IUR2"/>
<comment type="caution">
    <text evidence="2">The sequence shown here is derived from an EMBL/GenBank/DDBJ whole genome shotgun (WGS) entry which is preliminary data.</text>
</comment>
<gene>
    <name evidence="2" type="ORF">F2Q70_00003515</name>
</gene>
<dbReference type="Gene3D" id="3.50.50.60">
    <property type="entry name" value="FAD/NAD(P)-binding domain"/>
    <property type="match status" value="1"/>
</dbReference>
<organism evidence="2">
    <name type="scientific">Brassica cretica</name>
    <name type="common">Mustard</name>
    <dbReference type="NCBI Taxonomy" id="69181"/>
    <lineage>
        <taxon>Eukaryota</taxon>
        <taxon>Viridiplantae</taxon>
        <taxon>Streptophyta</taxon>
        <taxon>Embryophyta</taxon>
        <taxon>Tracheophyta</taxon>
        <taxon>Spermatophyta</taxon>
        <taxon>Magnoliopsida</taxon>
        <taxon>eudicotyledons</taxon>
        <taxon>Gunneridae</taxon>
        <taxon>Pentapetalae</taxon>
        <taxon>rosids</taxon>
        <taxon>malvids</taxon>
        <taxon>Brassicales</taxon>
        <taxon>Brassicaceae</taxon>
        <taxon>Brassiceae</taxon>
        <taxon>Brassica</taxon>
    </lineage>
</organism>
<feature type="transmembrane region" description="Helical" evidence="1">
    <location>
        <begin position="49"/>
        <end position="70"/>
    </location>
</feature>